<dbReference type="PATRIC" id="fig|1549858.7.peg.328"/>
<keyword evidence="1" id="KW-0472">Membrane</keyword>
<feature type="transmembrane region" description="Helical" evidence="1">
    <location>
        <begin position="67"/>
        <end position="99"/>
    </location>
</feature>
<evidence type="ECO:0000313" key="2">
    <source>
        <dbReference type="EMBL" id="KIU28584.1"/>
    </source>
</evidence>
<name>A0A0D1KWA3_9SPHN</name>
<dbReference type="AlphaFoldDB" id="A0A0D1KWA3"/>
<gene>
    <name evidence="2" type="ORF">SR41_07575</name>
</gene>
<keyword evidence="1" id="KW-1133">Transmembrane helix</keyword>
<dbReference type="Proteomes" id="UP000033203">
    <property type="component" value="Unassembled WGS sequence"/>
</dbReference>
<organism evidence="2 3">
    <name type="scientific">Sphingomonas melonis</name>
    <dbReference type="NCBI Taxonomy" id="152682"/>
    <lineage>
        <taxon>Bacteria</taxon>
        <taxon>Pseudomonadati</taxon>
        <taxon>Pseudomonadota</taxon>
        <taxon>Alphaproteobacteria</taxon>
        <taxon>Sphingomonadales</taxon>
        <taxon>Sphingomonadaceae</taxon>
        <taxon>Sphingomonas</taxon>
    </lineage>
</organism>
<evidence type="ECO:0000256" key="1">
    <source>
        <dbReference type="SAM" id="Phobius"/>
    </source>
</evidence>
<proteinExistence type="predicted"/>
<keyword evidence="1" id="KW-0812">Transmembrane</keyword>
<reference evidence="2 3" key="1">
    <citation type="submission" date="2015-01" db="EMBL/GenBank/DDBJ databases">
        <title>Genome of Sphingomonas taxi strain 30a.</title>
        <authorList>
            <person name="Eevers N."/>
            <person name="Van Hamme J."/>
            <person name="Bottos E."/>
            <person name="Weyens N."/>
            <person name="Vangronsveld J."/>
        </authorList>
    </citation>
    <scope>NUCLEOTIDE SEQUENCE [LARGE SCALE GENOMIC DNA]</scope>
    <source>
        <strain evidence="2 3">30a</strain>
    </source>
</reference>
<feature type="transmembrane region" description="Helical" evidence="1">
    <location>
        <begin position="37"/>
        <end position="58"/>
    </location>
</feature>
<evidence type="ECO:0000313" key="3">
    <source>
        <dbReference type="Proteomes" id="UP000033203"/>
    </source>
</evidence>
<accession>A0A0D1KWA3</accession>
<sequence>MILSLTLAFVLALAGTGVARAIDPGVFGSCFEGACGYAAMLVALLGTLLLAPVVWIGLGRAGPLSRLLLGTILFALLGWFLLTPLLWIAGLAAFAYAIVRSIRGVRAEGRATRDLFIIPRT</sequence>
<comment type="caution">
    <text evidence="2">The sequence shown here is derived from an EMBL/GenBank/DDBJ whole genome shotgun (WGS) entry which is preliminary data.</text>
</comment>
<protein>
    <submittedName>
        <fullName evidence="2">Uncharacterized protein</fullName>
    </submittedName>
</protein>
<dbReference type="EMBL" id="JXTP01000028">
    <property type="protein sequence ID" value="KIU28584.1"/>
    <property type="molecule type" value="Genomic_DNA"/>
</dbReference>